<name>A0A1H9PNN8_9ACTN</name>
<dbReference type="InterPro" id="IPR002869">
    <property type="entry name" value="Pyrv_flavodox_OxRed_cen"/>
</dbReference>
<keyword evidence="6" id="KW-1185">Reference proteome</keyword>
<dbReference type="SUPFAM" id="SSF53323">
    <property type="entry name" value="Pyruvate-ferredoxin oxidoreductase, PFOR, domain III"/>
    <property type="match status" value="1"/>
</dbReference>
<dbReference type="Proteomes" id="UP000199128">
    <property type="component" value="Unassembled WGS sequence"/>
</dbReference>
<dbReference type="Pfam" id="PF01558">
    <property type="entry name" value="POR"/>
    <property type="match status" value="1"/>
</dbReference>
<organism evidence="4 5">
    <name type="scientific">Parafannyhessea umbonata</name>
    <dbReference type="NCBI Taxonomy" id="604330"/>
    <lineage>
        <taxon>Bacteria</taxon>
        <taxon>Bacillati</taxon>
        <taxon>Actinomycetota</taxon>
        <taxon>Coriobacteriia</taxon>
        <taxon>Coriobacteriales</taxon>
        <taxon>Atopobiaceae</taxon>
        <taxon>Parafannyhessea</taxon>
    </lineage>
</organism>
<sequence>MAMPTDTSMKTNEMLCVLSGFGGQGVLFAGKVMANAGLLDGRNVSWMPSYGPEMRGGTANCNVSLSDEAIGSPFITKPTALIALNQPSVEKFGPTLVEGGIAIIDTTLAMNADAVELPAGVRRFSFKATQLAEDKGLKGLANIVCLGKLWAETQFADLDVLEAALRKCVPPKHANLLEPNLKALHMGIEL</sequence>
<evidence type="ECO:0000313" key="6">
    <source>
        <dbReference type="Proteomes" id="UP000199135"/>
    </source>
</evidence>
<keyword evidence="1" id="KW-0560">Oxidoreductase</keyword>
<evidence type="ECO:0000313" key="3">
    <source>
        <dbReference type="EMBL" id="SEH52130.1"/>
    </source>
</evidence>
<dbReference type="EMBL" id="FOGP01000003">
    <property type="protein sequence ID" value="SER49804.1"/>
    <property type="molecule type" value="Genomic_DNA"/>
</dbReference>
<dbReference type="RefSeq" id="WP_200802619.1">
    <property type="nucleotide sequence ID" value="NZ_FNWT01000004.1"/>
</dbReference>
<dbReference type="PANTHER" id="PTHR42730">
    <property type="entry name" value="2-OXOGLUTARATE SYNTHASE SUBUNIT KORC"/>
    <property type="match status" value="1"/>
</dbReference>
<gene>
    <name evidence="4" type="ORF">SAMN05216446_1084</name>
    <name evidence="3" type="ORF">SAMN05216447_104141</name>
</gene>
<dbReference type="Proteomes" id="UP000199135">
    <property type="component" value="Unassembled WGS sequence"/>
</dbReference>
<dbReference type="EMBL" id="FNWT01000004">
    <property type="protein sequence ID" value="SEH52130.1"/>
    <property type="molecule type" value="Genomic_DNA"/>
</dbReference>
<dbReference type="InterPro" id="IPR019752">
    <property type="entry name" value="Pyrv/ketoisovalerate_OxRed_cat"/>
</dbReference>
<feature type="domain" description="Pyruvate/ketoisovalerate oxidoreductase catalytic" evidence="2">
    <location>
        <begin position="22"/>
        <end position="189"/>
    </location>
</feature>
<evidence type="ECO:0000313" key="4">
    <source>
        <dbReference type="EMBL" id="SER49804.1"/>
    </source>
</evidence>
<reference evidence="5 6" key="2">
    <citation type="submission" date="2016-10" db="EMBL/GenBank/DDBJ databases">
        <authorList>
            <person name="Varghese N."/>
            <person name="Submissions S."/>
        </authorList>
    </citation>
    <scope>NUCLEOTIDE SEQUENCE [LARGE SCALE GENOMIC DNA]</scope>
    <source>
        <strain evidence="5">KHGC19</strain>
        <strain evidence="3 6">WCP15</strain>
    </source>
</reference>
<dbReference type="Gene3D" id="3.40.920.10">
    <property type="entry name" value="Pyruvate-ferredoxin oxidoreductase, PFOR, domain III"/>
    <property type="match status" value="1"/>
</dbReference>
<dbReference type="GO" id="GO:0016903">
    <property type="term" value="F:oxidoreductase activity, acting on the aldehyde or oxo group of donors"/>
    <property type="evidence" value="ECO:0007669"/>
    <property type="project" value="InterPro"/>
</dbReference>
<dbReference type="PANTHER" id="PTHR42730:SF1">
    <property type="entry name" value="2-OXOGLUTARATE SYNTHASE SUBUNIT KORC"/>
    <property type="match status" value="1"/>
</dbReference>
<reference evidence="4" key="1">
    <citation type="submission" date="2016-10" db="EMBL/GenBank/DDBJ databases">
        <authorList>
            <person name="de Groot N.N."/>
        </authorList>
    </citation>
    <scope>NUCLEOTIDE SEQUENCE [LARGE SCALE GENOMIC DNA]</scope>
    <source>
        <strain evidence="4">KHGC19</strain>
    </source>
</reference>
<dbReference type="InterPro" id="IPR052554">
    <property type="entry name" value="2-oxoglutarate_synth_KorC"/>
</dbReference>
<protein>
    <submittedName>
        <fullName evidence="4">2-oxoglutarate ferredoxin oxidoreductase subunit gamma</fullName>
    </submittedName>
</protein>
<evidence type="ECO:0000256" key="1">
    <source>
        <dbReference type="ARBA" id="ARBA00023002"/>
    </source>
</evidence>
<dbReference type="AlphaFoldDB" id="A0A1H9PNN8"/>
<evidence type="ECO:0000259" key="2">
    <source>
        <dbReference type="Pfam" id="PF01558"/>
    </source>
</evidence>
<accession>A0A1H9PNN8</accession>
<evidence type="ECO:0000313" key="5">
    <source>
        <dbReference type="Proteomes" id="UP000199128"/>
    </source>
</evidence>
<proteinExistence type="predicted"/>